<evidence type="ECO:0000256" key="1">
    <source>
        <dbReference type="ARBA" id="ARBA00004300"/>
    </source>
</evidence>
<comment type="function">
    <text evidence="7">Acts as a key negative regulator of ciliogenesis in collaboration with CCP110 by capping the mother centriole thereby preventing cilia formation. Required for recruitment of CCP110 to the centrosome.</text>
</comment>
<dbReference type="PROSITE" id="PS50096">
    <property type="entry name" value="IQ"/>
    <property type="match status" value="1"/>
</dbReference>
<feature type="region of interest" description="Disordered" evidence="10">
    <location>
        <begin position="734"/>
        <end position="761"/>
    </location>
</feature>
<keyword evidence="4" id="KW-0677">Repeat</keyword>
<dbReference type="CDD" id="cd23767">
    <property type="entry name" value="IQCD"/>
    <property type="match status" value="1"/>
</dbReference>
<accession>H3A6Z9</accession>
<evidence type="ECO:0000256" key="3">
    <source>
        <dbReference type="ARBA" id="ARBA00022614"/>
    </source>
</evidence>
<reference evidence="11" key="2">
    <citation type="submission" date="2025-08" db="UniProtKB">
        <authorList>
            <consortium name="Ensembl"/>
        </authorList>
    </citation>
    <scope>IDENTIFICATION</scope>
</reference>
<feature type="compositionally biased region" description="Basic and acidic residues" evidence="10">
    <location>
        <begin position="812"/>
        <end position="825"/>
    </location>
</feature>
<dbReference type="Proteomes" id="UP000008672">
    <property type="component" value="Unassembled WGS sequence"/>
</dbReference>
<dbReference type="Ensembl" id="ENSLACT00000005468.1">
    <property type="protein sequence ID" value="ENSLACP00000005420.1"/>
    <property type="gene ID" value="ENSLACG00000004823.1"/>
</dbReference>
<dbReference type="STRING" id="7897.ENSLACP00000005420"/>
<protein>
    <recommendedName>
        <fullName evidence="8">Centrosomal protein of 97 kDa</fullName>
    </recommendedName>
    <alternativeName>
        <fullName evidence="9">Leucine-rich repeat and IQ domain-containing protein 2</fullName>
    </alternativeName>
</protein>
<dbReference type="FunCoup" id="H3A6Z9">
    <property type="interactions" value="1248"/>
</dbReference>
<feature type="compositionally biased region" description="Polar residues" evidence="10">
    <location>
        <begin position="675"/>
        <end position="693"/>
    </location>
</feature>
<dbReference type="PANTHER" id="PTHR45973:SF2">
    <property type="entry name" value="CENTROSOMAL PROTEIN OF 97 KDA"/>
    <property type="match status" value="1"/>
</dbReference>
<dbReference type="SUPFAM" id="SSF52058">
    <property type="entry name" value="L domain-like"/>
    <property type="match status" value="1"/>
</dbReference>
<dbReference type="AlphaFoldDB" id="H3A6Z9"/>
<dbReference type="FunFam" id="3.80.10.10:FF:000165">
    <property type="entry name" value="Centrosomal protein of 97 kDa"/>
    <property type="match status" value="1"/>
</dbReference>
<dbReference type="EMBL" id="AFYH01172442">
    <property type="status" value="NOT_ANNOTATED_CDS"/>
    <property type="molecule type" value="Genomic_DNA"/>
</dbReference>
<keyword evidence="5" id="KW-0970">Cilium biogenesis/degradation</keyword>
<dbReference type="InterPro" id="IPR032675">
    <property type="entry name" value="LRR_dom_sf"/>
</dbReference>
<evidence type="ECO:0000313" key="12">
    <source>
        <dbReference type="Proteomes" id="UP000008672"/>
    </source>
</evidence>
<name>H3A6Z9_LATCH</name>
<evidence type="ECO:0000256" key="6">
    <source>
        <dbReference type="ARBA" id="ARBA00023212"/>
    </source>
</evidence>
<dbReference type="EMBL" id="AFYH01172443">
    <property type="status" value="NOT_ANNOTATED_CDS"/>
    <property type="molecule type" value="Genomic_DNA"/>
</dbReference>
<dbReference type="Gene3D" id="3.80.10.10">
    <property type="entry name" value="Ribonuclease Inhibitor"/>
    <property type="match status" value="2"/>
</dbReference>
<feature type="compositionally biased region" description="Basic and acidic residues" evidence="10">
    <location>
        <begin position="836"/>
        <end position="856"/>
    </location>
</feature>
<evidence type="ECO:0000256" key="5">
    <source>
        <dbReference type="ARBA" id="ARBA00022794"/>
    </source>
</evidence>
<dbReference type="OMA" id="AYWRGFY"/>
<feature type="region of interest" description="Disordered" evidence="10">
    <location>
        <begin position="778"/>
        <end position="856"/>
    </location>
</feature>
<dbReference type="eggNOG" id="KOG0531">
    <property type="taxonomic scope" value="Eukaryota"/>
</dbReference>
<dbReference type="PANTHER" id="PTHR45973">
    <property type="entry name" value="PROTEIN PHOSPHATASE 1 REGULATORY SUBUNIT SDS22-RELATED"/>
    <property type="match status" value="1"/>
</dbReference>
<keyword evidence="2" id="KW-0963">Cytoplasm</keyword>
<evidence type="ECO:0000256" key="10">
    <source>
        <dbReference type="SAM" id="MobiDB-lite"/>
    </source>
</evidence>
<dbReference type="InterPro" id="IPR050576">
    <property type="entry name" value="Cilia_flagella_integrity"/>
</dbReference>
<keyword evidence="3" id="KW-0433">Leucine-rich repeat</keyword>
<dbReference type="GO" id="GO:0005813">
    <property type="term" value="C:centrosome"/>
    <property type="evidence" value="ECO:0007669"/>
    <property type="project" value="UniProtKB-SubCell"/>
</dbReference>
<organism evidence="11 12">
    <name type="scientific">Latimeria chalumnae</name>
    <name type="common">Coelacanth</name>
    <dbReference type="NCBI Taxonomy" id="7897"/>
    <lineage>
        <taxon>Eukaryota</taxon>
        <taxon>Metazoa</taxon>
        <taxon>Chordata</taxon>
        <taxon>Craniata</taxon>
        <taxon>Vertebrata</taxon>
        <taxon>Euteleostomi</taxon>
        <taxon>Coelacanthiformes</taxon>
        <taxon>Coelacanthidae</taxon>
        <taxon>Latimeria</taxon>
    </lineage>
</organism>
<dbReference type="InterPro" id="IPR001611">
    <property type="entry name" value="Leu-rich_rpt"/>
</dbReference>
<gene>
    <name evidence="11" type="primary">CEP97</name>
</gene>
<dbReference type="GO" id="GO:0030030">
    <property type="term" value="P:cell projection organization"/>
    <property type="evidence" value="ECO:0007669"/>
    <property type="project" value="UniProtKB-KW"/>
</dbReference>
<keyword evidence="12" id="KW-1185">Reference proteome</keyword>
<dbReference type="GeneTree" id="ENSGT00910000144283"/>
<dbReference type="PROSITE" id="PS51450">
    <property type="entry name" value="LRR"/>
    <property type="match status" value="4"/>
</dbReference>
<evidence type="ECO:0000256" key="2">
    <source>
        <dbReference type="ARBA" id="ARBA00022490"/>
    </source>
</evidence>
<reference evidence="11" key="3">
    <citation type="submission" date="2025-09" db="UniProtKB">
        <authorList>
            <consortium name="Ensembl"/>
        </authorList>
    </citation>
    <scope>IDENTIFICATION</scope>
</reference>
<feature type="region of interest" description="Disordered" evidence="10">
    <location>
        <begin position="671"/>
        <end position="693"/>
    </location>
</feature>
<reference evidence="12" key="1">
    <citation type="submission" date="2011-08" db="EMBL/GenBank/DDBJ databases">
        <title>The draft genome of Latimeria chalumnae.</title>
        <authorList>
            <person name="Di Palma F."/>
            <person name="Alfoldi J."/>
            <person name="Johnson J."/>
            <person name="Berlin A."/>
            <person name="Gnerre S."/>
            <person name="Jaffe D."/>
            <person name="MacCallum I."/>
            <person name="Young S."/>
            <person name="Walker B.J."/>
            <person name="Lander E."/>
            <person name="Lindblad-Toh K."/>
        </authorList>
    </citation>
    <scope>NUCLEOTIDE SEQUENCE [LARGE SCALE GENOMIC DNA]</scope>
    <source>
        <strain evidence="12">Wild caught</strain>
    </source>
</reference>
<proteinExistence type="predicted"/>
<dbReference type="HOGENOM" id="CLU_016381_0_0_1"/>
<dbReference type="GO" id="GO:1902018">
    <property type="term" value="P:negative regulation of cilium assembly"/>
    <property type="evidence" value="ECO:0007669"/>
    <property type="project" value="TreeGrafter"/>
</dbReference>
<evidence type="ECO:0000256" key="8">
    <source>
        <dbReference type="ARBA" id="ARBA00068862"/>
    </source>
</evidence>
<evidence type="ECO:0000256" key="7">
    <source>
        <dbReference type="ARBA" id="ARBA00058656"/>
    </source>
</evidence>
<feature type="compositionally biased region" description="Basic and acidic residues" evidence="10">
    <location>
        <begin position="432"/>
        <end position="467"/>
    </location>
</feature>
<dbReference type="Pfam" id="PF14580">
    <property type="entry name" value="LRR_9"/>
    <property type="match status" value="1"/>
</dbReference>
<evidence type="ECO:0000313" key="11">
    <source>
        <dbReference type="Ensembl" id="ENSLACP00000005420.1"/>
    </source>
</evidence>
<evidence type="ECO:0000256" key="4">
    <source>
        <dbReference type="ARBA" id="ARBA00022737"/>
    </source>
</evidence>
<keyword evidence="6" id="KW-0206">Cytoskeleton</keyword>
<evidence type="ECO:0000256" key="9">
    <source>
        <dbReference type="ARBA" id="ARBA00076677"/>
    </source>
</evidence>
<comment type="subcellular location">
    <subcellularLocation>
        <location evidence="1">Cytoplasm</location>
        <location evidence="1">Cytoskeleton</location>
        <location evidence="1">Microtubule organizing center</location>
        <location evidence="1">Centrosome</location>
    </subcellularLocation>
</comment>
<dbReference type="InParanoid" id="H3A6Z9"/>
<feature type="region of interest" description="Disordered" evidence="10">
    <location>
        <begin position="430"/>
        <end position="477"/>
    </location>
</feature>
<sequence>EGPVVDLSGKSIQKLDPAFPCPPDTHTLILDKNQIIKLEHLEKCKGLRQLSVASNRLVRMMGVAKLVNIRVLNLPHNSIGYMEGLKDLVHLEWLNLSGNNIKTVDQINNCLSLRHLDLSDNSISQLSDFSKLVSLKTLLLHGNIITTLRPAPTHLPRELAILSLAENEIRDLNEISFLASAPELEQLSVMNNPCVIATPSLPGFDYRPYIISWCLNLKVLDGYVVSQKESLKAEWLYSQGKGRSHKPGQHIQLVQYLASVCPLTSASALQSEEDAKLEKILCKQRLHQRQLMQQYQKGDPPPSSTPNRALSVQTEQFSPAHSPGLSIDNEPVVHINSWFGTSAIADSSYTVKNFSPVSAQSRRYMKNDLFLEDIQTDEDKLNSSLLSSESTFMPVASGLSPGSSPVIELQLPEEGSELEANGTVLELGKQINNRESDDEKAEARIGKVKEHSANTKAEKEKETDTKDGSLPSPSNVLSSDNFTTSVCKFPASSGAYMGRSLPTGVLPGVETSGKSAFIERETFQQPTESSNLSKKDATDLQQLNRAATKIQSSWRGFYTRNYDEKAKAVRCEIRLRRMQEHIVFLTTEVTQLKRECKRERVQRLVQEEAVKFLWNQVRSFQQWQLSVNQQLNVLAEHGIPVSSTLSPPESLPNPSQQLRPQPLLLSTSSFVKGASTPTEKSSQEYPDSGFHSSYVDQSQLKDLSDSNGNSLVASESTILETSQETVKLRKEHMPENLVQGGGIDTSHADCSKDSSNSEQDSSLLQQYLNSVQQLEAIDDGGNCSDRTDSSKLQAAELPEEQDSLSTVASMELSHDSLSSKDAFKEVEDDLPNLNAVEKEEEGHEPAIKTPHIEVDV</sequence>